<evidence type="ECO:0000313" key="3">
    <source>
        <dbReference type="EMBL" id="KAK4467977.1"/>
    </source>
</evidence>
<dbReference type="SUPFAM" id="SSF53098">
    <property type="entry name" value="Ribonuclease H-like"/>
    <property type="match status" value="1"/>
</dbReference>
<proteinExistence type="predicted"/>
<dbReference type="InterPro" id="IPR012337">
    <property type="entry name" value="RNaseH-like_sf"/>
</dbReference>
<dbReference type="Gene3D" id="3.30.420.10">
    <property type="entry name" value="Ribonuclease H-like superfamily/Ribonuclease H"/>
    <property type="match status" value="1"/>
</dbReference>
<dbReference type="FunFam" id="3.30.420.10:FF:000032">
    <property type="entry name" value="Retrovirus-related Pol polyprotein from transposon 297-like Protein"/>
    <property type="match status" value="1"/>
</dbReference>
<gene>
    <name evidence="3" type="ORF">MN116_000247</name>
</gene>
<dbReference type="InterPro" id="IPR036397">
    <property type="entry name" value="RNaseH_sf"/>
</dbReference>
<reference evidence="3" key="1">
    <citation type="submission" date="2022-04" db="EMBL/GenBank/DDBJ databases">
        <authorList>
            <person name="Xu L."/>
            <person name="Lv Z."/>
        </authorList>
    </citation>
    <scope>NUCLEOTIDE SEQUENCE</scope>
    <source>
        <strain evidence="3">LV_2022a</strain>
    </source>
</reference>
<dbReference type="PANTHER" id="PTHR38681">
    <property type="entry name" value="RETROVIRUS-RELATED POL POLYPROTEIN FROM TRANSPOSON 412-LIKE PROTEIN-RELATED"/>
    <property type="match status" value="1"/>
</dbReference>
<dbReference type="Pfam" id="PF00665">
    <property type="entry name" value="rve"/>
    <property type="match status" value="1"/>
</dbReference>
<name>A0AAE1Z6X9_SCHME</name>
<evidence type="ECO:0000256" key="1">
    <source>
        <dbReference type="SAM" id="MobiDB-lite"/>
    </source>
</evidence>
<organism evidence="3 4">
    <name type="scientific">Schistosoma mekongi</name>
    <name type="common">Parasitic worm</name>
    <dbReference type="NCBI Taxonomy" id="38744"/>
    <lineage>
        <taxon>Eukaryota</taxon>
        <taxon>Metazoa</taxon>
        <taxon>Spiralia</taxon>
        <taxon>Lophotrochozoa</taxon>
        <taxon>Platyhelminthes</taxon>
        <taxon>Trematoda</taxon>
        <taxon>Digenea</taxon>
        <taxon>Strigeidida</taxon>
        <taxon>Schistosomatoidea</taxon>
        <taxon>Schistosomatidae</taxon>
        <taxon>Schistosoma</taxon>
    </lineage>
</organism>
<dbReference type="AlphaFoldDB" id="A0AAE1Z6X9"/>
<dbReference type="EMBL" id="JALJAT010000007">
    <property type="protein sequence ID" value="KAK4467977.1"/>
    <property type="molecule type" value="Genomic_DNA"/>
</dbReference>
<evidence type="ECO:0000313" key="4">
    <source>
        <dbReference type="Proteomes" id="UP001292079"/>
    </source>
</evidence>
<dbReference type="Proteomes" id="UP001292079">
    <property type="component" value="Unassembled WGS sequence"/>
</dbReference>
<dbReference type="GO" id="GO:0015074">
    <property type="term" value="P:DNA integration"/>
    <property type="evidence" value="ECO:0007669"/>
    <property type="project" value="InterPro"/>
</dbReference>
<dbReference type="PROSITE" id="PS50994">
    <property type="entry name" value="INTEGRASE"/>
    <property type="match status" value="1"/>
</dbReference>
<dbReference type="PANTHER" id="PTHR38681:SF1">
    <property type="entry name" value="RETROVIRUS-RELATED POL POLYPROTEIN FROM TRANSPOSON 412-LIKE PROTEIN"/>
    <property type="match status" value="1"/>
</dbReference>
<protein>
    <recommendedName>
        <fullName evidence="2">Integrase catalytic domain-containing protein</fullName>
    </recommendedName>
</protein>
<feature type="region of interest" description="Disordered" evidence="1">
    <location>
        <begin position="302"/>
        <end position="337"/>
    </location>
</feature>
<dbReference type="GO" id="GO:0003676">
    <property type="term" value="F:nucleic acid binding"/>
    <property type="evidence" value="ECO:0007669"/>
    <property type="project" value="InterPro"/>
</dbReference>
<keyword evidence="4" id="KW-1185">Reference proteome</keyword>
<accession>A0AAE1Z6X9</accession>
<dbReference type="InterPro" id="IPR001584">
    <property type="entry name" value="Integrase_cat-core"/>
</dbReference>
<comment type="caution">
    <text evidence="3">The sequence shown here is derived from an EMBL/GenBank/DDBJ whole genome shotgun (WGS) entry which is preliminary data.</text>
</comment>
<reference evidence="3" key="2">
    <citation type="journal article" date="2023" name="Infect Dis Poverty">
        <title>Chromosome-scale genome of the human blood fluke Schistosoma mekongi and its implications for public health.</title>
        <authorList>
            <person name="Zhou M."/>
            <person name="Xu L."/>
            <person name="Xu D."/>
            <person name="Chen W."/>
            <person name="Khan J."/>
            <person name="Hu Y."/>
            <person name="Huang H."/>
            <person name="Wei H."/>
            <person name="Zhang Y."/>
            <person name="Chusongsang P."/>
            <person name="Tanasarnprasert K."/>
            <person name="Hu X."/>
            <person name="Limpanont Y."/>
            <person name="Lv Z."/>
        </authorList>
    </citation>
    <scope>NUCLEOTIDE SEQUENCE</scope>
    <source>
        <strain evidence="3">LV_2022a</strain>
    </source>
</reference>
<feature type="compositionally biased region" description="Low complexity" evidence="1">
    <location>
        <begin position="319"/>
        <end position="331"/>
    </location>
</feature>
<feature type="domain" description="Integrase catalytic" evidence="2">
    <location>
        <begin position="28"/>
        <end position="201"/>
    </location>
</feature>
<evidence type="ECO:0000259" key="2">
    <source>
        <dbReference type="PROSITE" id="PS50994"/>
    </source>
</evidence>
<sequence>MKSDIRQWAKTCLPCQKSKVHSHTVSPLGVFPVTDARFDHIHVDLVGPLPPSNGYTYVLTCIDRFTRWPIAVPLKDTAASTIARKLVKHWVANFGVPSVITTDRGAQFESKLFQQLTEMLGIKRFRTTTYHPQANGLVERFHRQLKAGLMAVHSDNKWSKKLPLILLGIRSTIKQDLGYCSAELVYGTHLKLPGEYFSPAVEVSNDMSDYIQRLERHIKEIRSQAPRYSLRPSYVPRNLNNCSHVFVRVDHVRKPLQHPYEGPFKVLHRNDKTVTIKRAGKSDTVSIDRVKPALIESGTCQLTEKLPPKSEQQLNDSGKPATASTTPKSSTNRTTRL</sequence>